<proteinExistence type="predicted"/>
<accession>A0ABS1BVI7</accession>
<gene>
    <name evidence="1" type="ORF">JDW22_12095</name>
</gene>
<keyword evidence="2" id="KW-1185">Reference proteome</keyword>
<reference evidence="1 2" key="1">
    <citation type="journal article" date="2021" name="Pathogens">
        <title>Isolation and Characterization of Kingella bonacorsii sp. nov., A Novel Kingella Species Detected in a Stable Periodontitis Subject.</title>
        <authorList>
            <person name="Antezack A."/>
            <person name="Boxberger M."/>
            <person name="Rolland C."/>
            <person name="Monnet-Corti V."/>
            <person name="La Scola B."/>
        </authorList>
    </citation>
    <scope>NUCLEOTIDE SEQUENCE [LARGE SCALE GENOMIC DNA]</scope>
    <source>
        <strain evidence="1 2">Marseille-Q4569</strain>
    </source>
</reference>
<dbReference type="Proteomes" id="UP000614058">
    <property type="component" value="Unassembled WGS sequence"/>
</dbReference>
<sequence length="105" mass="11234">MSNKVELSVASHRLECDALASEVRVLDIMNVCNLALAGLPALVDLIRQGAPRKSLPQMCASANRLLLAAQEAAKDQPELLDAVAQTLRQLETAAAFAESELSVKH</sequence>
<evidence type="ECO:0000313" key="1">
    <source>
        <dbReference type="EMBL" id="MBK0397293.1"/>
    </source>
</evidence>
<organism evidence="1 2">
    <name type="scientific">Kingella bonacorsii</name>
    <dbReference type="NCBI Taxonomy" id="2796361"/>
    <lineage>
        <taxon>Bacteria</taxon>
        <taxon>Pseudomonadati</taxon>
        <taxon>Pseudomonadota</taxon>
        <taxon>Betaproteobacteria</taxon>
        <taxon>Neisseriales</taxon>
        <taxon>Neisseriaceae</taxon>
        <taxon>Kingella</taxon>
    </lineage>
</organism>
<dbReference type="EMBL" id="JAEHNZ010000005">
    <property type="protein sequence ID" value="MBK0397293.1"/>
    <property type="molecule type" value="Genomic_DNA"/>
</dbReference>
<evidence type="ECO:0000313" key="2">
    <source>
        <dbReference type="Proteomes" id="UP000614058"/>
    </source>
</evidence>
<comment type="caution">
    <text evidence="1">The sequence shown here is derived from an EMBL/GenBank/DDBJ whole genome shotgun (WGS) entry which is preliminary data.</text>
</comment>
<protein>
    <submittedName>
        <fullName evidence="1">Uncharacterized protein</fullName>
    </submittedName>
</protein>
<name>A0ABS1BVI7_9NEIS</name>
<dbReference type="RefSeq" id="WP_200523257.1">
    <property type="nucleotide sequence ID" value="NZ_JAEHNZ010000005.1"/>
</dbReference>